<dbReference type="Gene3D" id="3.40.50.12500">
    <property type="match status" value="1"/>
</dbReference>
<dbReference type="Proteomes" id="UP000193228">
    <property type="component" value="Unassembled WGS sequence"/>
</dbReference>
<dbReference type="RefSeq" id="WP_208626132.1">
    <property type="nucleotide sequence ID" value="NZ_FXAT01000007.1"/>
</dbReference>
<dbReference type="NCBIfam" id="NF005679">
    <property type="entry name" value="PRK07475.1"/>
    <property type="match status" value="1"/>
</dbReference>
<evidence type="ECO:0008006" key="3">
    <source>
        <dbReference type="Google" id="ProtNLM"/>
    </source>
</evidence>
<reference evidence="2" key="1">
    <citation type="submission" date="2017-04" db="EMBL/GenBank/DDBJ databases">
        <authorList>
            <person name="Varghese N."/>
            <person name="Submissions S."/>
        </authorList>
    </citation>
    <scope>NUCLEOTIDE SEQUENCE [LARGE SCALE GENOMIC DNA]</scope>
    <source>
        <strain evidence="2">LMG 29540</strain>
    </source>
</reference>
<organism evidence="1 2">
    <name type="scientific">Paraburkholderia susongensis</name>
    <dbReference type="NCBI Taxonomy" id="1515439"/>
    <lineage>
        <taxon>Bacteria</taxon>
        <taxon>Pseudomonadati</taxon>
        <taxon>Pseudomonadota</taxon>
        <taxon>Betaproteobacteria</taxon>
        <taxon>Burkholderiales</taxon>
        <taxon>Burkholderiaceae</taxon>
        <taxon>Paraburkholderia</taxon>
    </lineage>
</organism>
<sequence>MNTLKQPLLRPVVNDLTLGVLMLDTRFPRFPGEIGNGMTWPVPLQFKIVRGATPTRVVDDEGKGLLEPFLEAAHELIDLGVRGITTSCGFLALFQREMAQALPVPVATSALLQIPSIQTMLPQGKRVGILTFNKEALTERHLRAVGVSSDLPIVGMSERSLFRRVFSDKALPSEADFGMLEAEMADAARRLLSENPDVGAILCECTNMPPFAKVIREATGLPVFDVVGMIRWFVSAIQQQD</sequence>
<dbReference type="EMBL" id="FXAT01000007">
    <property type="protein sequence ID" value="SMG55658.1"/>
    <property type="molecule type" value="Genomic_DNA"/>
</dbReference>
<evidence type="ECO:0000313" key="2">
    <source>
        <dbReference type="Proteomes" id="UP000193228"/>
    </source>
</evidence>
<keyword evidence="2" id="KW-1185">Reference proteome</keyword>
<accession>A0A1X7LP55</accession>
<dbReference type="InterPro" id="IPR053714">
    <property type="entry name" value="Iso_Racemase_Enz_sf"/>
</dbReference>
<dbReference type="STRING" id="1515439.SAMN06265784_107279"/>
<proteinExistence type="predicted"/>
<name>A0A1X7LP55_9BURK</name>
<dbReference type="AlphaFoldDB" id="A0A1X7LP55"/>
<gene>
    <name evidence="1" type="ORF">SAMN06265784_107279</name>
</gene>
<evidence type="ECO:0000313" key="1">
    <source>
        <dbReference type="EMBL" id="SMG55658.1"/>
    </source>
</evidence>
<protein>
    <recommendedName>
        <fullName evidence="3">Aspartate/glutamate racemase family protein</fullName>
    </recommendedName>
</protein>